<dbReference type="AlphaFoldDB" id="A0A101LZZ4"/>
<comment type="caution">
    <text evidence="2">The sequence shown here is derived from an EMBL/GenBank/DDBJ whole genome shotgun (WGS) entry which is preliminary data.</text>
</comment>
<protein>
    <recommendedName>
        <fullName evidence="3">Secreted protein</fullName>
    </recommendedName>
</protein>
<evidence type="ECO:0008006" key="3">
    <source>
        <dbReference type="Google" id="ProtNLM"/>
    </source>
</evidence>
<reference evidence="2" key="1">
    <citation type="journal article" date="2015" name="Genome Biol. Evol.">
        <title>Organellar Genomes of White Spruce (Picea glauca): Assembly and Annotation.</title>
        <authorList>
            <person name="Jackman S.D."/>
            <person name="Warren R.L."/>
            <person name="Gibb E.A."/>
            <person name="Vandervalk B.P."/>
            <person name="Mohamadi H."/>
            <person name="Chu J."/>
            <person name="Raymond A."/>
            <person name="Pleasance S."/>
            <person name="Coope R."/>
            <person name="Wildung M.R."/>
            <person name="Ritland C.E."/>
            <person name="Bousquet J."/>
            <person name="Jones S.J."/>
            <person name="Bohlmann J."/>
            <person name="Birol I."/>
        </authorList>
    </citation>
    <scope>NUCLEOTIDE SEQUENCE [LARGE SCALE GENOMIC DNA]</scope>
    <source>
        <tissue evidence="2">Flushing bud</tissue>
    </source>
</reference>
<organism evidence="2">
    <name type="scientific">Picea glauca</name>
    <name type="common">White spruce</name>
    <name type="synonym">Pinus glauca</name>
    <dbReference type="NCBI Taxonomy" id="3330"/>
    <lineage>
        <taxon>Eukaryota</taxon>
        <taxon>Viridiplantae</taxon>
        <taxon>Streptophyta</taxon>
        <taxon>Embryophyta</taxon>
        <taxon>Tracheophyta</taxon>
        <taxon>Spermatophyta</taxon>
        <taxon>Pinopsida</taxon>
        <taxon>Pinidae</taxon>
        <taxon>Conifers I</taxon>
        <taxon>Pinales</taxon>
        <taxon>Pinaceae</taxon>
        <taxon>Picea</taxon>
    </lineage>
</organism>
<keyword evidence="1" id="KW-0732">Signal</keyword>
<evidence type="ECO:0000313" key="2">
    <source>
        <dbReference type="EMBL" id="KUM48491.1"/>
    </source>
</evidence>
<gene>
    <name evidence="2" type="ORF">ABT39_MTgene4506</name>
</gene>
<proteinExistence type="predicted"/>
<feature type="chain" id="PRO_5007100188" description="Secreted protein" evidence="1">
    <location>
        <begin position="22"/>
        <end position="71"/>
    </location>
</feature>
<dbReference type="EMBL" id="LKAM01000005">
    <property type="protein sequence ID" value="KUM48491.1"/>
    <property type="molecule type" value="Genomic_DNA"/>
</dbReference>
<sequence length="71" mass="8075">MDMHLAHILQLFFSFHSLLLGGSLCLWNEMILFCPSVGKICPEQAENAVLPVIHYICNYAIFYYICNYGGS</sequence>
<evidence type="ECO:0000256" key="1">
    <source>
        <dbReference type="SAM" id="SignalP"/>
    </source>
</evidence>
<geneLocation type="mitochondrion" evidence="2"/>
<name>A0A101LZZ4_PICGL</name>
<feature type="signal peptide" evidence="1">
    <location>
        <begin position="1"/>
        <end position="21"/>
    </location>
</feature>
<keyword evidence="2" id="KW-0496">Mitochondrion</keyword>
<accession>A0A101LZZ4</accession>